<feature type="binding site" evidence="8">
    <location>
        <begin position="39"/>
        <end position="46"/>
    </location>
    <ligand>
        <name>ATP</name>
        <dbReference type="ChEBI" id="CHEBI:30616"/>
    </ligand>
</feature>
<dbReference type="InterPro" id="IPR059106">
    <property type="entry name" value="WHD_MalT"/>
</dbReference>
<dbReference type="SUPFAM" id="SSF46894">
    <property type="entry name" value="C-terminal effector domain of the bipartite response regulators"/>
    <property type="match status" value="1"/>
</dbReference>
<name>A0A1M5EP43_VIBGA</name>
<dbReference type="GO" id="GO:0045893">
    <property type="term" value="P:positive regulation of DNA-templated transcription"/>
    <property type="evidence" value="ECO:0007669"/>
    <property type="project" value="UniProtKB-UniRule"/>
</dbReference>
<evidence type="ECO:0000256" key="6">
    <source>
        <dbReference type="ARBA" id="ARBA00023163"/>
    </source>
</evidence>
<dbReference type="InterPro" id="IPR011990">
    <property type="entry name" value="TPR-like_helical_dom_sf"/>
</dbReference>
<dbReference type="InterPro" id="IPR036388">
    <property type="entry name" value="WH-like_DNA-bd_sf"/>
</dbReference>
<evidence type="ECO:0000256" key="7">
    <source>
        <dbReference type="ARBA" id="ARBA00023277"/>
    </source>
</evidence>
<dbReference type="SMART" id="SM00421">
    <property type="entry name" value="HTH_LUXR"/>
    <property type="match status" value="1"/>
</dbReference>
<evidence type="ECO:0000313" key="11">
    <source>
        <dbReference type="Proteomes" id="UP000184159"/>
    </source>
</evidence>
<reference evidence="11" key="1">
    <citation type="submission" date="2016-11" db="EMBL/GenBank/DDBJ databases">
        <authorList>
            <person name="Varghese N."/>
            <person name="Submissions S."/>
        </authorList>
    </citation>
    <scope>NUCLEOTIDE SEQUENCE [LARGE SCALE GENOMIC DNA]</scope>
    <source>
        <strain evidence="11">DSM 21264</strain>
    </source>
</reference>
<dbReference type="InterPro" id="IPR023768">
    <property type="entry name" value="Tscrpt_reg_HTH_MalT"/>
</dbReference>
<organism evidence="10 11">
    <name type="scientific">Vibrio gazogenes DSM 21264 = NBRC 103151</name>
    <dbReference type="NCBI Taxonomy" id="1123492"/>
    <lineage>
        <taxon>Bacteria</taxon>
        <taxon>Pseudomonadati</taxon>
        <taxon>Pseudomonadota</taxon>
        <taxon>Gammaproteobacteria</taxon>
        <taxon>Vibrionales</taxon>
        <taxon>Vibrionaceae</taxon>
        <taxon>Vibrio</taxon>
    </lineage>
</organism>
<dbReference type="InterPro" id="IPR016032">
    <property type="entry name" value="Sig_transdc_resp-reg_C-effctor"/>
</dbReference>
<evidence type="ECO:0000259" key="9">
    <source>
        <dbReference type="PROSITE" id="PS50043"/>
    </source>
</evidence>
<gene>
    <name evidence="8" type="primary">malT</name>
    <name evidence="10" type="ORF">SAMN02745781_03227</name>
</gene>
<evidence type="ECO:0000313" key="10">
    <source>
        <dbReference type="EMBL" id="SHF80924.1"/>
    </source>
</evidence>
<dbReference type="GO" id="GO:0045913">
    <property type="term" value="P:positive regulation of carbohydrate metabolic process"/>
    <property type="evidence" value="ECO:0007669"/>
    <property type="project" value="UniProtKB-UniRule"/>
</dbReference>
<dbReference type="Gene3D" id="3.40.50.300">
    <property type="entry name" value="P-loop containing nucleotide triphosphate hydrolases"/>
    <property type="match status" value="1"/>
</dbReference>
<keyword evidence="4 8" id="KW-0238">DNA-binding</keyword>
<evidence type="ECO:0000256" key="8">
    <source>
        <dbReference type="HAMAP-Rule" id="MF_01247"/>
    </source>
</evidence>
<dbReference type="Gene3D" id="1.10.10.10">
    <property type="entry name" value="Winged helix-like DNA-binding domain superfamily/Winged helix DNA-binding domain"/>
    <property type="match status" value="1"/>
</dbReference>
<sequence length="902" mass="103987">MWIPSKLTRPSRLHHAISRQRVLDTLRHAHRCKVVLFRSPAGYGKTTMAAQWLADSPAVGWYSIDDGDNDSFRFINYFIQAINIATGNGCPNSQTLAERSQYSSVSSLFAELFHEIQDVTQPCYLVLDDYHLIDDEKIHEAVRFFIKHMPDNMTVVVTSRANPPLGIANLRVRDLLIEIDHDILAFDEEETTRFFSQVVHDEFDSETVSELRHYVEGWPSALQLIALQAKHQNRSLAQSRQSVARFNHDHLWEYLIEEVFAYIDSDTRLFLLQCAVLETFNDVLVAELTQRSDALNMIESLNRYGLFIHRLESEQNWYRFHHLFAEFLTHQRHKIIPDEEQRLHSRAAQAWLKLDIPHQALKHAQQTNNSDLTTQILLAHGWRMFNHGELNILETAMDELDAEHLYAGVKLPLLQAWLAQSQHSYPRVEDMLTQAEHEMCLRNISISQPEQGQINTLRAQVAINKNDPELASELAELALSQLATTDFRSRIIATSIVGEVNHVHGELNRALSLMQQTEKLARQHQVYHQALWALIQQSEILLAQGYVQAAFELHESAFKLIEAQQLHQVPLHEFLLRLHAQILWCWNSLDEAEVFAQKGIRVLGNLDISKHLHSYSILARIAIARGEIDRAAKFVAQIETLLSQSSYHIDWTANASFALLLYWQVRDDADAIETWLAQASRPSEAKNHFLQLQWRNIARAQIYTGQLEKAQQSLAFLQHEAQQSELFTDTNRNLIVEAVLAVHQQQPQVAETVLRQALKMTNQTGMVADFLIEGQHLYPILQQLLQGETLEDLEKHRAKYLLREIAQKQRSRSLHFDEEFIDKLLNHPKVPELVRTSPLTQREWQVLGLIYSGFSNEQISQELDVAGTTIKTHIRNLYQKLNLTNRKEAIETAERLLSLMGY</sequence>
<dbReference type="PRINTS" id="PR00038">
    <property type="entry name" value="HTHLUXR"/>
</dbReference>
<dbReference type="Proteomes" id="UP000184159">
    <property type="component" value="Unassembled WGS sequence"/>
</dbReference>
<dbReference type="InterPro" id="IPR000792">
    <property type="entry name" value="Tscrpt_reg_LuxR_C"/>
</dbReference>
<feature type="domain" description="HTH luxR-type" evidence="9">
    <location>
        <begin position="832"/>
        <end position="897"/>
    </location>
</feature>
<proteinExistence type="inferred from homology"/>
<evidence type="ECO:0000256" key="5">
    <source>
        <dbReference type="ARBA" id="ARBA00023159"/>
    </source>
</evidence>
<dbReference type="GO" id="GO:0005524">
    <property type="term" value="F:ATP binding"/>
    <property type="evidence" value="ECO:0007669"/>
    <property type="project" value="UniProtKB-UniRule"/>
</dbReference>
<dbReference type="SUPFAM" id="SSF48452">
    <property type="entry name" value="TPR-like"/>
    <property type="match status" value="1"/>
</dbReference>
<dbReference type="AlphaFoldDB" id="A0A1M5EP43"/>
<keyword evidence="1 8" id="KW-0547">Nucleotide-binding</keyword>
<dbReference type="PANTHER" id="PTHR44688">
    <property type="entry name" value="DNA-BINDING TRANSCRIPTIONAL ACTIVATOR DEVR_DOSR"/>
    <property type="match status" value="1"/>
</dbReference>
<keyword evidence="5 8" id="KW-0010">Activator</keyword>
<dbReference type="PANTHER" id="PTHR44688:SF16">
    <property type="entry name" value="DNA-BINDING TRANSCRIPTIONAL ACTIVATOR DEVR_DOSR"/>
    <property type="match status" value="1"/>
</dbReference>
<dbReference type="Pfam" id="PF25873">
    <property type="entry name" value="WHD_MalT"/>
    <property type="match status" value="1"/>
</dbReference>
<dbReference type="InterPro" id="IPR041617">
    <property type="entry name" value="TPR_MalT"/>
</dbReference>
<dbReference type="PROSITE" id="PS50043">
    <property type="entry name" value="HTH_LUXR_2"/>
    <property type="match status" value="1"/>
</dbReference>
<keyword evidence="6 8" id="KW-0804">Transcription</keyword>
<dbReference type="SUPFAM" id="SSF52540">
    <property type="entry name" value="P-loop containing nucleoside triphosphate hydrolases"/>
    <property type="match status" value="1"/>
</dbReference>
<dbReference type="HAMAP" id="MF_01247">
    <property type="entry name" value="HTH_type_MalT"/>
    <property type="match status" value="1"/>
</dbReference>
<accession>A0A1M5EP43</accession>
<dbReference type="CDD" id="cd06170">
    <property type="entry name" value="LuxR_C_like"/>
    <property type="match status" value="1"/>
</dbReference>
<dbReference type="NCBIfam" id="NF003420">
    <property type="entry name" value="PRK04841.1"/>
    <property type="match status" value="1"/>
</dbReference>
<keyword evidence="11" id="KW-1185">Reference proteome</keyword>
<comment type="subunit">
    <text evidence="8">Monomer in solution. Oligomerizes to an active state in the presence of the positive effectors ATP and maltotriose.</text>
</comment>
<dbReference type="PROSITE" id="PS00622">
    <property type="entry name" value="HTH_LUXR_1"/>
    <property type="match status" value="1"/>
</dbReference>
<evidence type="ECO:0000256" key="1">
    <source>
        <dbReference type="ARBA" id="ARBA00022741"/>
    </source>
</evidence>
<comment type="function">
    <text evidence="8">Positively regulates the transcription of the maltose regulon whose gene products are responsible for uptake and catabolism of malto-oligosaccharides. Specifically binds to the promoter region of its target genes, recognizing a short DNA motif called the MalT box.</text>
</comment>
<protein>
    <recommendedName>
        <fullName evidence="8">HTH-type transcriptional regulator MalT</fullName>
    </recommendedName>
    <alternativeName>
        <fullName evidence="8">ATP-dependent transcriptional activator MalT</fullName>
    </alternativeName>
</protein>
<dbReference type="Pfam" id="PF00196">
    <property type="entry name" value="GerE"/>
    <property type="match status" value="1"/>
</dbReference>
<dbReference type="Gene3D" id="1.25.40.10">
    <property type="entry name" value="Tetratricopeptide repeat domain"/>
    <property type="match status" value="1"/>
</dbReference>
<keyword evidence="2 8" id="KW-0067">ATP-binding</keyword>
<comment type="activity regulation">
    <text evidence="8">Activated by ATP and maltotriose, which are both required for DNA binding.</text>
</comment>
<dbReference type="Pfam" id="PF17874">
    <property type="entry name" value="TPR_MalT"/>
    <property type="match status" value="1"/>
</dbReference>
<comment type="similarity">
    <text evidence="8">Belongs to the MalT family.</text>
</comment>
<dbReference type="GO" id="GO:0003677">
    <property type="term" value="F:DNA binding"/>
    <property type="evidence" value="ECO:0007669"/>
    <property type="project" value="UniProtKB-KW"/>
</dbReference>
<evidence type="ECO:0000256" key="2">
    <source>
        <dbReference type="ARBA" id="ARBA00022840"/>
    </source>
</evidence>
<dbReference type="GO" id="GO:0003700">
    <property type="term" value="F:DNA-binding transcription factor activity"/>
    <property type="evidence" value="ECO:0007669"/>
    <property type="project" value="UniProtKB-UniRule"/>
</dbReference>
<dbReference type="InterPro" id="IPR027417">
    <property type="entry name" value="P-loop_NTPase"/>
</dbReference>
<dbReference type="EMBL" id="FQUH01000017">
    <property type="protein sequence ID" value="SHF80924.1"/>
    <property type="molecule type" value="Genomic_DNA"/>
</dbReference>
<dbReference type="RefSeq" id="WP_072961561.1">
    <property type="nucleotide sequence ID" value="NZ_FQUH01000017.1"/>
</dbReference>
<evidence type="ECO:0000256" key="4">
    <source>
        <dbReference type="ARBA" id="ARBA00023125"/>
    </source>
</evidence>
<keyword evidence="7 8" id="KW-0119">Carbohydrate metabolism</keyword>
<keyword evidence="3 8" id="KW-0805">Transcription regulation</keyword>
<evidence type="ECO:0000256" key="3">
    <source>
        <dbReference type="ARBA" id="ARBA00023015"/>
    </source>
</evidence>